<dbReference type="STRING" id="679936.Sulac_2283"/>
<reference evidence="5" key="1">
    <citation type="submission" date="2011-12" db="EMBL/GenBank/DDBJ databases">
        <title>The complete genome of chromosome of Sulfobacillus acidophilus DSM 10332.</title>
        <authorList>
            <person name="Lucas S."/>
            <person name="Han J."/>
            <person name="Lapidus A."/>
            <person name="Bruce D."/>
            <person name="Goodwin L."/>
            <person name="Pitluck S."/>
            <person name="Peters L."/>
            <person name="Kyrpides N."/>
            <person name="Mavromatis K."/>
            <person name="Ivanova N."/>
            <person name="Mikhailova N."/>
            <person name="Chertkov O."/>
            <person name="Saunders E."/>
            <person name="Detter J.C."/>
            <person name="Tapia R."/>
            <person name="Han C."/>
            <person name="Land M."/>
            <person name="Hauser L."/>
            <person name="Markowitz V."/>
            <person name="Cheng J.-F."/>
            <person name="Hugenholtz P."/>
            <person name="Woyke T."/>
            <person name="Wu D."/>
            <person name="Pukall R."/>
            <person name="Gehrich-Schroeter G."/>
            <person name="Schneider S."/>
            <person name="Klenk H.-P."/>
            <person name="Eisen J.A."/>
        </authorList>
    </citation>
    <scope>NUCLEOTIDE SEQUENCE [LARGE SCALE GENOMIC DNA]</scope>
    <source>
        <strain evidence="5">ATCC 700253 / DSM 10332 / NAL</strain>
    </source>
</reference>
<dbReference type="EMBL" id="CP003179">
    <property type="protein sequence ID" value="AEW05753.1"/>
    <property type="molecule type" value="Genomic_DNA"/>
</dbReference>
<dbReference type="KEGG" id="sap:Sulac_2283"/>
<dbReference type="Pfam" id="PF11760">
    <property type="entry name" value="CbiG_N"/>
    <property type="match status" value="1"/>
</dbReference>
<dbReference type="InterPro" id="IPR036518">
    <property type="entry name" value="CobE/GbiG_C_sf"/>
</dbReference>
<evidence type="ECO:0000259" key="2">
    <source>
        <dbReference type="Pfam" id="PF11760"/>
    </source>
</evidence>
<protein>
    <submittedName>
        <fullName evidence="4">Cobalt-precorrin 5A acetaldehyde-lyase</fullName>
    </submittedName>
</protein>
<dbReference type="InterPro" id="IPR002750">
    <property type="entry name" value="CobE/GbiG_C"/>
</dbReference>
<dbReference type="HOGENOM" id="CLU_028397_0_1_9"/>
<dbReference type="Pfam" id="PF01890">
    <property type="entry name" value="CbiG_C"/>
    <property type="match status" value="1"/>
</dbReference>
<evidence type="ECO:0000313" key="5">
    <source>
        <dbReference type="Proteomes" id="UP000005439"/>
    </source>
</evidence>
<sequence length="374" mass="40644">MKPYAVVAITKHGVDIARQIQIGYPLVDVYYPAKLARGDEEALGIQVYQGSVVQQIPRLFPAYQGLIGIVSLGAMVRLIAPWIKDKRTDPAVVVIDDRARHVISVLSGHLGGANQLARDIARVLHATPVITTASDVGETVAVDLLGREFGWVIENENLITAVSAAVVNEERILVIQEAGERDWWPEDKPLPATIQVVDSCDAATDMPFDAALVITPRILTAEETARFLDRGVLYRPKVIVVGIGCNRGTSAEEIDRAIHHVLAEAHLSPLSVRNLATIDLKADEPGIRQVAARYGWPVVTYSAEELNRGPILHPSETVFRYVGAYGVSEPAARLSSGASEWVVEKVKHGNVTVSVCLVPPDRRPASEKSGRVHP</sequence>
<dbReference type="AlphaFoldDB" id="G8TU81"/>
<name>G8TU81_SULAD</name>
<dbReference type="InterPro" id="IPR038029">
    <property type="entry name" value="GbiG_N_sf"/>
</dbReference>
<keyword evidence="5" id="KW-1185">Reference proteome</keyword>
<accession>G8TU81</accession>
<dbReference type="Gene3D" id="3.30.420.180">
    <property type="entry name" value="CobE/GbiG C-terminal domain"/>
    <property type="match status" value="1"/>
</dbReference>
<evidence type="ECO:0000259" key="3">
    <source>
        <dbReference type="Pfam" id="PF11761"/>
    </source>
</evidence>
<evidence type="ECO:0000313" key="4">
    <source>
        <dbReference type="EMBL" id="AEW05753.1"/>
    </source>
</evidence>
<dbReference type="Proteomes" id="UP000005439">
    <property type="component" value="Chromosome"/>
</dbReference>
<dbReference type="SUPFAM" id="SSF159672">
    <property type="entry name" value="CbiG N-terminal domain-like"/>
    <property type="match status" value="1"/>
</dbReference>
<proteinExistence type="predicted"/>
<organism evidence="4 5">
    <name type="scientific">Sulfobacillus acidophilus (strain ATCC 700253 / DSM 10332 / NAL)</name>
    <dbReference type="NCBI Taxonomy" id="679936"/>
    <lineage>
        <taxon>Bacteria</taxon>
        <taxon>Bacillati</taxon>
        <taxon>Bacillota</taxon>
        <taxon>Clostridia</taxon>
        <taxon>Eubacteriales</taxon>
        <taxon>Clostridiales Family XVII. Incertae Sedis</taxon>
        <taxon>Sulfobacillus</taxon>
    </lineage>
</organism>
<feature type="domain" description="Cobalamin biosynthesis central region" evidence="3">
    <location>
        <begin position="141"/>
        <end position="236"/>
    </location>
</feature>
<dbReference type="Gene3D" id="3.40.50.11220">
    <property type="match status" value="1"/>
</dbReference>
<dbReference type="PANTHER" id="PTHR37477:SF1">
    <property type="entry name" value="COBALT-PRECORRIN-5A HYDROLASE"/>
    <property type="match status" value="1"/>
</dbReference>
<gene>
    <name evidence="4" type="ordered locus">Sulac_2283</name>
</gene>
<dbReference type="GO" id="GO:0009236">
    <property type="term" value="P:cobalamin biosynthetic process"/>
    <property type="evidence" value="ECO:0007669"/>
    <property type="project" value="InterPro"/>
</dbReference>
<feature type="domain" description="CobE/GbiG C-terminal" evidence="1">
    <location>
        <begin position="239"/>
        <end position="355"/>
    </location>
</feature>
<dbReference type="Pfam" id="PF11761">
    <property type="entry name" value="CbiG_mid"/>
    <property type="match status" value="1"/>
</dbReference>
<dbReference type="SUPFAM" id="SSF159664">
    <property type="entry name" value="CobE/GbiG C-terminal domain-like"/>
    <property type="match status" value="1"/>
</dbReference>
<feature type="domain" description="Cobalamin synthesis G N-terminal" evidence="2">
    <location>
        <begin position="57"/>
        <end position="135"/>
    </location>
</feature>
<dbReference type="InterPro" id="IPR021744">
    <property type="entry name" value="CbiG_N"/>
</dbReference>
<dbReference type="PATRIC" id="fig|679936.5.peg.2366"/>
<dbReference type="PANTHER" id="PTHR37477">
    <property type="entry name" value="COBALT-PRECORRIN-5A HYDROLASE"/>
    <property type="match status" value="1"/>
</dbReference>
<evidence type="ECO:0000259" key="1">
    <source>
        <dbReference type="Pfam" id="PF01890"/>
    </source>
</evidence>
<dbReference type="InterPro" id="IPR021745">
    <property type="entry name" value="CbiG_mid"/>
</dbReference>
<reference evidence="4 5" key="2">
    <citation type="journal article" date="2012" name="Stand. Genomic Sci.">
        <title>Complete genome sequence of the moderately thermophilic mineral-sulfide-oxidizing firmicute Sulfobacillus acidophilus type strain (NAL(T)).</title>
        <authorList>
            <person name="Anderson I."/>
            <person name="Chertkov O."/>
            <person name="Chen A."/>
            <person name="Saunders E."/>
            <person name="Lapidus A."/>
            <person name="Nolan M."/>
            <person name="Lucas S."/>
            <person name="Hammon N."/>
            <person name="Deshpande S."/>
            <person name="Cheng J.F."/>
            <person name="Han C."/>
            <person name="Tapia R."/>
            <person name="Goodwin L.A."/>
            <person name="Pitluck S."/>
            <person name="Liolios K."/>
            <person name="Pagani I."/>
            <person name="Ivanova N."/>
            <person name="Mikhailova N."/>
            <person name="Pati A."/>
            <person name="Palaniappan K."/>
            <person name="Land M."/>
            <person name="Pan C."/>
            <person name="Rohde M."/>
            <person name="Pukall R."/>
            <person name="Goker M."/>
            <person name="Detter J.C."/>
            <person name="Woyke T."/>
            <person name="Bristow J."/>
            <person name="Eisen J.A."/>
            <person name="Markowitz V."/>
            <person name="Hugenholtz P."/>
            <person name="Kyrpides N.C."/>
            <person name="Klenk H.P."/>
            <person name="Mavromatis K."/>
        </authorList>
    </citation>
    <scope>NUCLEOTIDE SEQUENCE [LARGE SCALE GENOMIC DNA]</scope>
    <source>
        <strain evidence="5">ATCC 700253 / DSM 10332 / NAL</strain>
    </source>
</reference>
<dbReference type="InterPro" id="IPR052553">
    <property type="entry name" value="CbiG_hydrolase"/>
</dbReference>